<dbReference type="Proteomes" id="UP000191672">
    <property type="component" value="Unassembled WGS sequence"/>
</dbReference>
<evidence type="ECO:0000256" key="6">
    <source>
        <dbReference type="ARBA" id="ARBA00023242"/>
    </source>
</evidence>
<keyword evidence="5" id="KW-0804">Transcription</keyword>
<keyword evidence="8" id="KW-1185">Reference proteome</keyword>
<reference evidence="8" key="1">
    <citation type="journal article" date="2017" name="Nat. Microbiol.">
        <title>Global analysis of biosynthetic gene clusters reveals vast potential of secondary metabolite production in Penicillium species.</title>
        <authorList>
            <person name="Nielsen J.C."/>
            <person name="Grijseels S."/>
            <person name="Prigent S."/>
            <person name="Ji B."/>
            <person name="Dainat J."/>
            <person name="Nielsen K.F."/>
            <person name="Frisvad J.C."/>
            <person name="Workman M."/>
            <person name="Nielsen J."/>
        </authorList>
    </citation>
    <scope>NUCLEOTIDE SEQUENCE [LARGE SCALE GENOMIC DNA]</scope>
    <source>
        <strain evidence="8">IBT 31811</strain>
    </source>
</reference>
<protein>
    <submittedName>
        <fullName evidence="7">Uncharacterized protein</fullName>
    </submittedName>
</protein>
<accession>A0A1V6Q858</accession>
<keyword evidence="2" id="KW-0862">Zinc</keyword>
<evidence type="ECO:0000256" key="3">
    <source>
        <dbReference type="ARBA" id="ARBA00023015"/>
    </source>
</evidence>
<comment type="caution">
    <text evidence="7">The sequence shown here is derived from an EMBL/GenBank/DDBJ whole genome shotgun (WGS) entry which is preliminary data.</text>
</comment>
<dbReference type="EMBL" id="MDYN01000011">
    <property type="protein sequence ID" value="OQD84986.1"/>
    <property type="molecule type" value="Genomic_DNA"/>
</dbReference>
<evidence type="ECO:0000256" key="4">
    <source>
        <dbReference type="ARBA" id="ARBA00023125"/>
    </source>
</evidence>
<dbReference type="AlphaFoldDB" id="A0A1V6Q858"/>
<gene>
    <name evidence="7" type="ORF">PENANT_c011G05522</name>
</gene>
<dbReference type="GO" id="GO:0046872">
    <property type="term" value="F:metal ion binding"/>
    <property type="evidence" value="ECO:0007669"/>
    <property type="project" value="UniProtKB-KW"/>
</dbReference>
<keyword evidence="4" id="KW-0238">DNA-binding</keyword>
<evidence type="ECO:0000313" key="7">
    <source>
        <dbReference type="EMBL" id="OQD84986.1"/>
    </source>
</evidence>
<keyword evidence="3" id="KW-0805">Transcription regulation</keyword>
<dbReference type="PANTHER" id="PTHR36206">
    <property type="entry name" value="ASPERCRYPTIN BIOSYNTHESIS CLUSTER-SPECIFIC TRANSCRIPTION REGULATOR ATNN-RELATED"/>
    <property type="match status" value="1"/>
</dbReference>
<evidence type="ECO:0000256" key="1">
    <source>
        <dbReference type="ARBA" id="ARBA00022723"/>
    </source>
</evidence>
<evidence type="ECO:0000256" key="5">
    <source>
        <dbReference type="ARBA" id="ARBA00023163"/>
    </source>
</evidence>
<keyword evidence="1" id="KW-0479">Metal-binding</keyword>
<dbReference type="GO" id="GO:0003677">
    <property type="term" value="F:DNA binding"/>
    <property type="evidence" value="ECO:0007669"/>
    <property type="project" value="UniProtKB-KW"/>
</dbReference>
<name>A0A1V6Q858_9EURO</name>
<evidence type="ECO:0000313" key="8">
    <source>
        <dbReference type="Proteomes" id="UP000191672"/>
    </source>
</evidence>
<dbReference type="PANTHER" id="PTHR36206:SF14">
    <property type="entry name" value="ZN(2)-C6 FUNGAL-TYPE DOMAIN-CONTAINING PROTEIN-RELATED"/>
    <property type="match status" value="1"/>
</dbReference>
<keyword evidence="6" id="KW-0539">Nucleus</keyword>
<dbReference type="InterPro" id="IPR052360">
    <property type="entry name" value="Transcr_Regulatory_Proteins"/>
</dbReference>
<proteinExistence type="predicted"/>
<organism evidence="7 8">
    <name type="scientific">Penicillium antarcticum</name>
    <dbReference type="NCBI Taxonomy" id="416450"/>
    <lineage>
        <taxon>Eukaryota</taxon>
        <taxon>Fungi</taxon>
        <taxon>Dikarya</taxon>
        <taxon>Ascomycota</taxon>
        <taxon>Pezizomycotina</taxon>
        <taxon>Eurotiomycetes</taxon>
        <taxon>Eurotiomycetidae</taxon>
        <taxon>Eurotiales</taxon>
        <taxon>Aspergillaceae</taxon>
        <taxon>Penicillium</taxon>
    </lineage>
</organism>
<evidence type="ECO:0000256" key="2">
    <source>
        <dbReference type="ARBA" id="ARBA00022833"/>
    </source>
</evidence>
<sequence length="495" mass="54718">MQYLQVSLILRNSSDPCAYSTVSLRPALAISHPQSHSGQRERRAFEYYFHRVGPALAGALDLNFWSGSVLQICQLEPAVWDAVISLSVLYERPPICDAKPLSLLNNPADVRHGYHEEALVWYSRSLAALQRRINQGVADLTISMISCVLFIAIELLQGNKSAAVILYTNGARLLASTMASARGSELLMTTIVPIFRRLGTQFLISTDGTLSDALPQDRTIQEVAFVTISEARNELLGLIAEWKVFNKDIKAQIAAANEEIPDLSALEMRQESLEERLHIWYACLTPLMPKQNTNLYPAADDVDGLMSLLLMTHISILIETKTSLISNEMAYDAYESDFAQILEYAPKATNATHNLDGSQPYFMFEMGVFLPLFITALKCRFPNLRRRALMFLQVAPPVQGLCMCSPVVQIISILVFLEEYPGAILPGAGTIEELLAGSGRIPASQHRIRTFDVSSDANGEGKMKNKLKYSVYASGSSGKNLLVENEVLLPVLMGT</sequence>